<sequence length="66" mass="7541">MVLWTVLDVVLWIAPDVVSGKRLAFSGELFPYKFATPGSHWYCRRALLYLLFYTKSVKIAIASAIF</sequence>
<keyword evidence="2" id="KW-1185">Reference proteome</keyword>
<comment type="caution">
    <text evidence="1">The sequence shown here is derived from an EMBL/GenBank/DDBJ whole genome shotgun (WGS) entry which is preliminary data.</text>
</comment>
<evidence type="ECO:0000313" key="1">
    <source>
        <dbReference type="EMBL" id="MEA5581058.1"/>
    </source>
</evidence>
<evidence type="ECO:0000313" key="2">
    <source>
        <dbReference type="Proteomes" id="UP001302120"/>
    </source>
</evidence>
<accession>A0ABU5UCJ7</accession>
<organism evidence="1 2">
    <name type="scientific">Nodularia harveyana UHCC-0300</name>
    <dbReference type="NCBI Taxonomy" id="2974287"/>
    <lineage>
        <taxon>Bacteria</taxon>
        <taxon>Bacillati</taxon>
        <taxon>Cyanobacteriota</taxon>
        <taxon>Cyanophyceae</taxon>
        <taxon>Nostocales</taxon>
        <taxon>Nodulariaceae</taxon>
        <taxon>Nodularia</taxon>
    </lineage>
</organism>
<reference evidence="1 2" key="1">
    <citation type="submission" date="2023-12" db="EMBL/GenBank/DDBJ databases">
        <title>Baltic Sea Cyanobacteria.</title>
        <authorList>
            <person name="Delbaje E."/>
            <person name="Fewer D.P."/>
            <person name="Shishido T.K."/>
        </authorList>
    </citation>
    <scope>NUCLEOTIDE SEQUENCE [LARGE SCALE GENOMIC DNA]</scope>
    <source>
        <strain evidence="1 2">UHCC-0300</strain>
    </source>
</reference>
<dbReference type="Proteomes" id="UP001302120">
    <property type="component" value="Unassembled WGS sequence"/>
</dbReference>
<protein>
    <submittedName>
        <fullName evidence="1">Uncharacterized protein</fullName>
    </submittedName>
</protein>
<name>A0ABU5UCJ7_9CYAN</name>
<proteinExistence type="predicted"/>
<gene>
    <name evidence="1" type="ORF">VB620_06855</name>
</gene>
<dbReference type="RefSeq" id="WP_323195395.1">
    <property type="nucleotide sequence ID" value="NZ_JAYGHG010000007.1"/>
</dbReference>
<dbReference type="EMBL" id="JAYGHG010000007">
    <property type="protein sequence ID" value="MEA5581058.1"/>
    <property type="molecule type" value="Genomic_DNA"/>
</dbReference>